<dbReference type="InterPro" id="IPR012854">
    <property type="entry name" value="Cu_amine_oxidase-like_N"/>
</dbReference>
<evidence type="ECO:0000313" key="4">
    <source>
        <dbReference type="Proteomes" id="UP001169242"/>
    </source>
</evidence>
<gene>
    <name evidence="3" type="ORF">PBV87_17245</name>
</gene>
<accession>A0AA42DQN9</accession>
<dbReference type="InterPro" id="IPR036582">
    <property type="entry name" value="Mao_N_sf"/>
</dbReference>
<dbReference type="Proteomes" id="UP001169242">
    <property type="component" value="Unassembled WGS sequence"/>
</dbReference>
<dbReference type="SUPFAM" id="SSF55383">
    <property type="entry name" value="Copper amine oxidase, domain N"/>
    <property type="match status" value="2"/>
</dbReference>
<sequence>MKKRNRKILSFILLSCMTLVSMPVGLSAKSTNNYNKEISVVQGTEVDIQKGLVFNMTFKAGELQRGATFEIQAKDFDLNRSNYNGIKVQGATVIYQSGNKLKVVVDKTSKETTISIPVYGTVLKGNPRLIVEEDSVATSGEYIIGVKGQVDRYGLTISTGQVPNISDTANGQLADIIIEENAAGTLVSGTKVRLKLPSATNLKFRLPDTDAKGYATSVKIEGIRGLNGENIRVKAEYIDNNSNELLLTLVGIQPSSARGGIQIKGLECQVDNKNSQVAYGPVQATIRLDDADTTTLTVANVSGEGINLKVKQPIKLTAGKGSQTVEVTMSENVAGSLSRRNDVYFEVKGAKIVPGSLKMIGSAAVTIKEEIGVKGKEVTGFTVDTRKIDPTRINTVTFSFDVQGEAGTEGPIELIADSMKLEEKVTIGQVGSALAVTMNTINLKPALKDQVGGSITIKEMSSGIFERGSQLVVSIGRGARGISFTDAKVEVKDMKLGNMKVENGSIILDIDRGSDEGATIRLTDLEMYVDALVEEGTYDIVLSGSAVSDNEKDRIVLKDKIKVAKQASSNNQQESNGLAKGTASFKIGERNYIVNDKVKEMDAAPYLSSSSRVMVPVKYVSDAFGITEDKMHFDKEDGKSVVIIEAGQRTLKLIDGSNLAEVNNVVKPMDDKVTILNGRTYVPVGEMARMLDIDVEWSNETKTAIFTNK</sequence>
<dbReference type="Gene3D" id="3.30.457.10">
    <property type="entry name" value="Copper amine oxidase-like, N-terminal domain"/>
    <property type="match status" value="2"/>
</dbReference>
<feature type="chain" id="PRO_5041278522" evidence="1">
    <location>
        <begin position="29"/>
        <end position="709"/>
    </location>
</feature>
<evidence type="ECO:0000313" key="3">
    <source>
        <dbReference type="EMBL" id="MDA3733226.1"/>
    </source>
</evidence>
<reference evidence="3" key="1">
    <citation type="journal article" date="2023" name="Int. J. Syst. Evol. Microbiol.">
        <title>&lt;i&gt;Holtiella tumoricola&lt;/i&gt; gen. nov. sp. nov., isolated from a human clinical sample.</title>
        <authorList>
            <person name="Allen-Vercoe E."/>
            <person name="Daigneault M.C."/>
            <person name="Vancuren S.J."/>
            <person name="Cochrane K."/>
            <person name="O'Neal L.L."/>
            <person name="Sankaranarayanan K."/>
            <person name="Lawson P.A."/>
        </authorList>
    </citation>
    <scope>NUCLEOTIDE SEQUENCE</scope>
    <source>
        <strain evidence="3">CC70A</strain>
    </source>
</reference>
<evidence type="ECO:0000256" key="1">
    <source>
        <dbReference type="SAM" id="SignalP"/>
    </source>
</evidence>
<keyword evidence="4" id="KW-1185">Reference proteome</keyword>
<protein>
    <submittedName>
        <fullName evidence="3">Copper amine oxidase N-terminal domain-containing protein</fullName>
    </submittedName>
</protein>
<dbReference type="AlphaFoldDB" id="A0AA42DQN9"/>
<keyword evidence="1" id="KW-0732">Signal</keyword>
<dbReference type="EMBL" id="JAQIFT010000061">
    <property type="protein sequence ID" value="MDA3733226.1"/>
    <property type="molecule type" value="Genomic_DNA"/>
</dbReference>
<feature type="signal peptide" evidence="1">
    <location>
        <begin position="1"/>
        <end position="28"/>
    </location>
</feature>
<comment type="caution">
    <text evidence="3">The sequence shown here is derived from an EMBL/GenBank/DDBJ whole genome shotgun (WGS) entry which is preliminary data.</text>
</comment>
<dbReference type="Pfam" id="PF07833">
    <property type="entry name" value="Cu_amine_oxidN1"/>
    <property type="match status" value="1"/>
</dbReference>
<proteinExistence type="predicted"/>
<dbReference type="RefSeq" id="WP_271013110.1">
    <property type="nucleotide sequence ID" value="NZ_JAQIFT010000061.1"/>
</dbReference>
<name>A0AA42DQN9_9FIRM</name>
<feature type="domain" description="Copper amine oxidase-like N-terminal" evidence="2">
    <location>
        <begin position="594"/>
        <end position="705"/>
    </location>
</feature>
<evidence type="ECO:0000259" key="2">
    <source>
        <dbReference type="Pfam" id="PF07833"/>
    </source>
</evidence>
<organism evidence="3 4">
    <name type="scientific">Holtiella tumoricola</name>
    <dbReference type="NCBI Taxonomy" id="3018743"/>
    <lineage>
        <taxon>Bacteria</taxon>
        <taxon>Bacillati</taxon>
        <taxon>Bacillota</taxon>
        <taxon>Clostridia</taxon>
        <taxon>Lachnospirales</taxon>
        <taxon>Cellulosilyticaceae</taxon>
        <taxon>Holtiella</taxon>
    </lineage>
</organism>